<reference evidence="11 12" key="1">
    <citation type="journal article" date="2018" name="J. Microbiol.">
        <title>Salicibibacter kimchii gen. nov., sp. nov., a moderately halophilic and alkalitolerant bacterium in the family Bacillaceae, isolated from kimchi.</title>
        <authorList>
            <person name="Jang J.Y."/>
            <person name="Oh Y.J."/>
            <person name="Lim S.K."/>
            <person name="Park H.K."/>
            <person name="Lee C."/>
            <person name="Kim J.Y."/>
            <person name="Lee M.A."/>
            <person name="Choi H.J."/>
        </authorList>
    </citation>
    <scope>NUCLEOTIDE SEQUENCE [LARGE SCALE GENOMIC DNA]</scope>
    <source>
        <strain evidence="11 12">NKC1-1</strain>
    </source>
</reference>
<dbReference type="RefSeq" id="WP_114371806.1">
    <property type="nucleotide sequence ID" value="NZ_CP031092.1"/>
</dbReference>
<keyword evidence="12" id="KW-1185">Reference proteome</keyword>
<dbReference type="Proteomes" id="UP000252100">
    <property type="component" value="Chromosome"/>
</dbReference>
<feature type="binding site" evidence="8">
    <location>
        <position position="237"/>
    </location>
    <ligand>
        <name>L-ornithine</name>
        <dbReference type="ChEBI" id="CHEBI:46911"/>
    </ligand>
</feature>
<comment type="catalytic activity">
    <reaction evidence="7 8">
        <text>carbamoyl phosphate + L-ornithine = L-citrulline + phosphate + H(+)</text>
        <dbReference type="Rhea" id="RHEA:19513"/>
        <dbReference type="ChEBI" id="CHEBI:15378"/>
        <dbReference type="ChEBI" id="CHEBI:43474"/>
        <dbReference type="ChEBI" id="CHEBI:46911"/>
        <dbReference type="ChEBI" id="CHEBI:57743"/>
        <dbReference type="ChEBI" id="CHEBI:58228"/>
        <dbReference type="EC" id="2.1.3.3"/>
    </reaction>
</comment>
<evidence type="ECO:0000313" key="11">
    <source>
        <dbReference type="EMBL" id="AXF55695.1"/>
    </source>
</evidence>
<dbReference type="PANTHER" id="PTHR45753">
    <property type="entry name" value="ORNITHINE CARBAMOYLTRANSFERASE, MITOCHONDRIAL"/>
    <property type="match status" value="1"/>
</dbReference>
<dbReference type="GO" id="GO:0019240">
    <property type="term" value="P:citrulline biosynthetic process"/>
    <property type="evidence" value="ECO:0007669"/>
    <property type="project" value="TreeGrafter"/>
</dbReference>
<feature type="binding site" evidence="8">
    <location>
        <position position="305"/>
    </location>
    <ligand>
        <name>carbamoyl phosphate</name>
        <dbReference type="ChEBI" id="CHEBI:58228"/>
    </ligand>
</feature>
<dbReference type="GO" id="GO:0016597">
    <property type="term" value="F:amino acid binding"/>
    <property type="evidence" value="ECO:0007669"/>
    <property type="project" value="InterPro"/>
</dbReference>
<dbReference type="NCBIfam" id="TIGR00658">
    <property type="entry name" value="orni_carb_tr"/>
    <property type="match status" value="1"/>
</dbReference>
<evidence type="ECO:0000256" key="5">
    <source>
        <dbReference type="ARBA" id="ARBA00016634"/>
    </source>
</evidence>
<keyword evidence="6 8" id="KW-0808">Transferase</keyword>
<dbReference type="GO" id="GO:0005737">
    <property type="term" value="C:cytoplasm"/>
    <property type="evidence" value="ECO:0007669"/>
    <property type="project" value="UniProtKB-SubCell"/>
</dbReference>
<dbReference type="InterPro" id="IPR002292">
    <property type="entry name" value="Orn/put_carbamltrans"/>
</dbReference>
<comment type="subcellular location">
    <subcellularLocation>
        <location evidence="8">Cytoplasm</location>
    </subcellularLocation>
</comment>
<dbReference type="KEGG" id="rue:DT065_06435"/>
<dbReference type="InterPro" id="IPR006131">
    <property type="entry name" value="Asp_carbamoyltransf_Asp/Orn-bd"/>
</dbReference>
<name>A0A345BXL4_9BACI</name>
<comment type="pathway">
    <text evidence="2">Amino-acid biosynthesis; L-arginine biosynthesis; L-arginine from L-ornithine and carbamoyl phosphate: step 1/3.</text>
</comment>
<evidence type="ECO:0000259" key="10">
    <source>
        <dbReference type="Pfam" id="PF02729"/>
    </source>
</evidence>
<dbReference type="Gene3D" id="3.40.50.1370">
    <property type="entry name" value="Aspartate/ornithine carbamoyltransferase"/>
    <property type="match status" value="2"/>
</dbReference>
<dbReference type="PRINTS" id="PR00100">
    <property type="entry name" value="AOTCASE"/>
</dbReference>
<dbReference type="InterPro" id="IPR024904">
    <property type="entry name" value="OTCase_ArgI"/>
</dbReference>
<accession>A0A345BXL4</accession>
<feature type="binding site" evidence="8">
    <location>
        <begin position="142"/>
        <end position="145"/>
    </location>
    <ligand>
        <name>carbamoyl phosphate</name>
        <dbReference type="ChEBI" id="CHEBI:58228"/>
    </ligand>
</feature>
<feature type="binding site" evidence="8">
    <location>
        <begin position="277"/>
        <end position="278"/>
    </location>
    <ligand>
        <name>carbamoyl phosphate</name>
        <dbReference type="ChEBI" id="CHEBI:58228"/>
    </ligand>
</feature>
<organism evidence="11 12">
    <name type="scientific">Salicibibacter kimchii</name>
    <dbReference type="NCBI Taxonomy" id="2099786"/>
    <lineage>
        <taxon>Bacteria</taxon>
        <taxon>Bacillati</taxon>
        <taxon>Bacillota</taxon>
        <taxon>Bacilli</taxon>
        <taxon>Bacillales</taxon>
        <taxon>Bacillaceae</taxon>
        <taxon>Salicibibacter</taxon>
    </lineage>
</organism>
<dbReference type="AlphaFoldDB" id="A0A345BXL4"/>
<evidence type="ECO:0000256" key="7">
    <source>
        <dbReference type="ARBA" id="ARBA00048772"/>
    </source>
</evidence>
<dbReference type="PANTHER" id="PTHR45753:SF3">
    <property type="entry name" value="ORNITHINE TRANSCARBAMYLASE, MITOCHONDRIAL"/>
    <property type="match status" value="1"/>
</dbReference>
<evidence type="ECO:0000256" key="8">
    <source>
        <dbReference type="HAMAP-Rule" id="MF_01109"/>
    </source>
</evidence>
<dbReference type="GO" id="GO:0004585">
    <property type="term" value="F:ornithine carbamoyltransferase activity"/>
    <property type="evidence" value="ECO:0007669"/>
    <property type="project" value="UniProtKB-UniRule"/>
</dbReference>
<evidence type="ECO:0000256" key="3">
    <source>
        <dbReference type="ARBA" id="ARBA00007805"/>
    </source>
</evidence>
<comment type="function">
    <text evidence="1">Reversibly catalyzes the transfer of the carbamoyl group from carbamoyl phosphate (CP) to the N(epsilon) atom of ornithine (ORN) to produce L-citrulline.</text>
</comment>
<dbReference type="InterPro" id="IPR006130">
    <property type="entry name" value="Asp/Orn_carbamoylTrfase"/>
</dbReference>
<dbReference type="EMBL" id="CP031092">
    <property type="protein sequence ID" value="AXF55695.1"/>
    <property type="molecule type" value="Genomic_DNA"/>
</dbReference>
<feature type="binding site" evidence="8">
    <location>
        <position position="115"/>
    </location>
    <ligand>
        <name>carbamoyl phosphate</name>
        <dbReference type="ChEBI" id="CHEBI:58228"/>
    </ligand>
</feature>
<comment type="similarity">
    <text evidence="3 8">Belongs to the aspartate/ornithine carbamoyltransferase superfamily. OTCase family.</text>
</comment>
<dbReference type="PRINTS" id="PR00102">
    <property type="entry name" value="OTCASE"/>
</dbReference>
<evidence type="ECO:0000259" key="9">
    <source>
        <dbReference type="Pfam" id="PF00185"/>
    </source>
</evidence>
<evidence type="ECO:0000313" key="12">
    <source>
        <dbReference type="Proteomes" id="UP000252100"/>
    </source>
</evidence>
<sequence length="318" mass="35111">METEEVWTEGSLKGRDVLSWVDFASEDIEGLLESAGLLKEKQKHGIPHQTLAGRSLGMIFENASTRTRVSFEVGMTQLGGHALFLSSADLQIGRGEPIEDTARVLSRYVDAIMIRANDHEMVTRLAEMSDIPVINALTDDYHPCQALADMLTIQEHLGSLKGRKVVYVGDGNNVAHSLMIIAAKLGVDITLSTPKGYEGDQAVWEKAKDVAEDTGSKVEHVIDPHEAVQHADVVYTDVWVSMGAEKEQDIRNQAFEHYQVTDALMDQATDEAIFMHCLPAHRDEEVSADVIDGARSVVFDQAENRLHVQKAILQAVVR</sequence>
<dbReference type="NCBIfam" id="NF001986">
    <property type="entry name" value="PRK00779.1"/>
    <property type="match status" value="1"/>
</dbReference>
<dbReference type="OrthoDB" id="9802587at2"/>
<feature type="domain" description="Aspartate/ornithine carbamoyltransferase Asp/Orn-binding" evidence="9">
    <location>
        <begin position="161"/>
        <end position="315"/>
    </location>
</feature>
<evidence type="ECO:0000256" key="2">
    <source>
        <dbReference type="ARBA" id="ARBA00004975"/>
    </source>
</evidence>
<dbReference type="GO" id="GO:0042450">
    <property type="term" value="P:L-arginine biosynthetic process via ornithine"/>
    <property type="evidence" value="ECO:0007669"/>
    <property type="project" value="UniProtKB-UniRule"/>
</dbReference>
<protein>
    <recommendedName>
        <fullName evidence="5 8">Ornithine carbamoyltransferase</fullName>
        <shortName evidence="8">OTCase</shortName>
        <ecNumber evidence="4 8">2.1.3.3</ecNumber>
    </recommendedName>
</protein>
<dbReference type="EC" id="2.1.3.3" evidence="4 8"/>
<dbReference type="FunFam" id="3.40.50.1370:FF:000008">
    <property type="entry name" value="Ornithine carbamoyltransferase"/>
    <property type="match status" value="1"/>
</dbReference>
<feature type="binding site" evidence="8">
    <location>
        <position position="173"/>
    </location>
    <ligand>
        <name>L-ornithine</name>
        <dbReference type="ChEBI" id="CHEBI:46911"/>
    </ligand>
</feature>
<dbReference type="SUPFAM" id="SSF53671">
    <property type="entry name" value="Aspartate/ornithine carbamoyltransferase"/>
    <property type="match status" value="1"/>
</dbReference>
<dbReference type="InterPro" id="IPR006132">
    <property type="entry name" value="Asp/Orn_carbamoyltranf_P-bd"/>
</dbReference>
<evidence type="ECO:0000256" key="4">
    <source>
        <dbReference type="ARBA" id="ARBA00013007"/>
    </source>
</evidence>
<feature type="binding site" evidence="8">
    <location>
        <begin position="241"/>
        <end position="242"/>
    </location>
    <ligand>
        <name>L-ornithine</name>
        <dbReference type="ChEBI" id="CHEBI:46911"/>
    </ligand>
</feature>
<evidence type="ECO:0000256" key="1">
    <source>
        <dbReference type="ARBA" id="ARBA00003822"/>
    </source>
</evidence>
<dbReference type="Pfam" id="PF00185">
    <property type="entry name" value="OTCace"/>
    <property type="match status" value="1"/>
</dbReference>
<dbReference type="InterPro" id="IPR036901">
    <property type="entry name" value="Asp/Orn_carbamoylTrfase_sf"/>
</dbReference>
<proteinExistence type="inferred from homology"/>
<keyword evidence="8" id="KW-0963">Cytoplasm</keyword>
<feature type="binding site" evidence="8">
    <location>
        <begin position="64"/>
        <end position="67"/>
    </location>
    <ligand>
        <name>carbamoyl phosphate</name>
        <dbReference type="ChEBI" id="CHEBI:58228"/>
    </ligand>
</feature>
<evidence type="ECO:0000256" key="6">
    <source>
        <dbReference type="ARBA" id="ARBA00022679"/>
    </source>
</evidence>
<feature type="binding site" evidence="8">
    <location>
        <position position="91"/>
    </location>
    <ligand>
        <name>carbamoyl phosphate</name>
        <dbReference type="ChEBI" id="CHEBI:58228"/>
    </ligand>
</feature>
<feature type="domain" description="Aspartate/ornithine carbamoyltransferase carbamoyl-P binding" evidence="10">
    <location>
        <begin position="15"/>
        <end position="155"/>
    </location>
</feature>
<gene>
    <name evidence="11" type="primary">argF</name>
    <name evidence="11" type="ORF">DT065_06435</name>
</gene>
<dbReference type="Pfam" id="PF02729">
    <property type="entry name" value="OTCace_N"/>
    <property type="match status" value="1"/>
</dbReference>
<dbReference type="HAMAP" id="MF_01109">
    <property type="entry name" value="OTCase"/>
    <property type="match status" value="1"/>
</dbReference>